<gene>
    <name evidence="2" type="ORF">Cvel_24654</name>
</gene>
<evidence type="ECO:0000256" key="1">
    <source>
        <dbReference type="SAM" id="MobiDB-lite"/>
    </source>
</evidence>
<dbReference type="EMBL" id="CDMZ01001870">
    <property type="protein sequence ID" value="CEM38629.1"/>
    <property type="molecule type" value="Genomic_DNA"/>
</dbReference>
<dbReference type="VEuPathDB" id="CryptoDB:Cvel_24654"/>
<sequence>MVKRGDNTGGRGSGTREHSGSWESGGKGRGPLRTASKNTQGKNGGNEAGRPTASGGPGGAAKKNTKSAAQRARDLKRLLNRAGDSLPSEDKSKLEEKLAFFEKKAGGAGRKKGRRYEYKLKAQANRKSLWKKVRITELQKVKRKVSRCRRALRILLQGGGNGKKEAKGPRGSLSLVSSSSSEDEEEGEGMESPQSEGERERRQQRGRQLLLGDGLPSAVSLSPSEGTRQPGKALRKQPEREKENNVLVDGALQLIQSLDAQRGEEQEEGRRKDPLTDTEKVEILKKMLREHLRDLEYVEHFPADRPYVALFPPGLSACLILCLCVSPCVKERSKRGEQKEHDVDLFVCLSSGFHLLF</sequence>
<feature type="region of interest" description="Disordered" evidence="1">
    <location>
        <begin position="1"/>
        <end position="96"/>
    </location>
</feature>
<evidence type="ECO:0000313" key="2">
    <source>
        <dbReference type="EMBL" id="CEM38629.1"/>
    </source>
</evidence>
<feature type="compositionally biased region" description="Low complexity" evidence="1">
    <location>
        <begin position="171"/>
        <end position="180"/>
    </location>
</feature>
<proteinExistence type="predicted"/>
<name>A0A0G4H4D7_9ALVE</name>
<reference evidence="2" key="1">
    <citation type="submission" date="2014-11" db="EMBL/GenBank/DDBJ databases">
        <authorList>
            <person name="Otto D Thomas"/>
            <person name="Naeem Raeece"/>
        </authorList>
    </citation>
    <scope>NUCLEOTIDE SEQUENCE</scope>
</reference>
<feature type="region of interest" description="Disordered" evidence="1">
    <location>
        <begin position="159"/>
        <end position="245"/>
    </location>
</feature>
<dbReference type="AlphaFoldDB" id="A0A0G4H4D7"/>
<organism evidence="2">
    <name type="scientific">Chromera velia CCMP2878</name>
    <dbReference type="NCBI Taxonomy" id="1169474"/>
    <lineage>
        <taxon>Eukaryota</taxon>
        <taxon>Sar</taxon>
        <taxon>Alveolata</taxon>
        <taxon>Colpodellida</taxon>
        <taxon>Chromeraceae</taxon>
        <taxon>Chromera</taxon>
    </lineage>
</organism>
<accession>A0A0G4H4D7</accession>
<protein>
    <submittedName>
        <fullName evidence="2">Uncharacterized protein</fullName>
    </submittedName>
</protein>